<evidence type="ECO:0000313" key="8">
    <source>
        <dbReference type="Proteomes" id="UP001566132"/>
    </source>
</evidence>
<evidence type="ECO:0000259" key="5">
    <source>
        <dbReference type="Pfam" id="PF05028"/>
    </source>
</evidence>
<sequence length="814" mass="92279">MALVMLPSDLPWWDSVKKQLKHISAINSPSELVQAMQKIYEMCNISLDPDDDTSDPNQFQGLLDFLENDTSPEERNNFFNKTLPNIVKRALMIKELRPRRGLHFSLQQQADVTEINYDFAAALLANAFFSTFPKRTEKTHPTLQNFNFAHFFTALPMSKSQKAKLKSVLYYFDWFEDNNNATAGNLRIFRQVMHSKEWLTIDDWLECTLELCPLIIKHEGKLERSEQENLHVCFSSPKIGGDVLNSGNNQESIFLTTMPELLILLLNVESLEDNEVLMVENARQLTRINDPKRKASLEKLDTARELSICCIDADDYTKLPIGQYEEDNVLRELNKCLVAFQQKKRPLGDDVSTTYTYTQRHKRLSPIGESVSSNQSENNLPLITQESCSTLDSLLSENSGNNNTTKNRLQILSPINTKRNPVHKDTSLVNNRRGRFIVLGSSGEYLPVTRRPLNESSSSEEDFHSAKSSLDESSEEENYHKRYSVDLDTQERRHSFAQRLKEALKRDMAAETESSNGEGEDEESSYAVGISVAGSKVADCDNIIKVKRGGSTGFALKEDSLDEAFLQDSLTRERQWIDRFQSKQGTLSKKSSDYSFSTDYSSELEEVYEQFSHWLENPILEVENGQKKQLEARDLAVVKFAGSLLKRTLSESFAGVPVPLTESACDSALDQNFRTKKNKIVLNAKSLSLELARQNHRLASQLVSAIAKRPTTNGLRPVSTGNWGCGSSRKGDAQLKMVVQWLAASVAGVPKLIYHTHNHQQLVKLDTVCRILVDRKWTVKDLAEATLRYSNHVLRGRELSGTLFEDLIRIDLTK</sequence>
<feature type="domain" description="PARG catalytic Macro" evidence="5">
    <location>
        <begin position="711"/>
        <end position="762"/>
    </location>
</feature>
<feature type="domain" description="PARG catalytic Macro" evidence="5">
    <location>
        <begin position="202"/>
        <end position="345"/>
    </location>
</feature>
<evidence type="ECO:0000259" key="6">
    <source>
        <dbReference type="Pfam" id="PF20811"/>
    </source>
</evidence>
<evidence type="ECO:0000256" key="3">
    <source>
        <dbReference type="ARBA" id="ARBA00022801"/>
    </source>
</evidence>
<dbReference type="Pfam" id="PF20811">
    <property type="entry name" value="PARG_cat_N"/>
    <property type="match status" value="1"/>
</dbReference>
<reference evidence="7 8" key="1">
    <citation type="submission" date="2024-05" db="EMBL/GenBank/DDBJ databases">
        <title>Genetic variation in Jamaican populations of the coffee berry borer (Hypothenemus hampei).</title>
        <authorList>
            <person name="Errbii M."/>
            <person name="Myrie A."/>
        </authorList>
    </citation>
    <scope>NUCLEOTIDE SEQUENCE [LARGE SCALE GENOMIC DNA]</scope>
    <source>
        <strain evidence="7">JA-Hopewell-2020-01-JO</strain>
        <tissue evidence="7">Whole body</tissue>
    </source>
</reference>
<evidence type="ECO:0000313" key="7">
    <source>
        <dbReference type="EMBL" id="KAL1491111.1"/>
    </source>
</evidence>
<name>A0ABD1ED87_HYPHA</name>
<dbReference type="InterPro" id="IPR007724">
    <property type="entry name" value="Poly_GlycHdrlase"/>
</dbReference>
<organism evidence="7 8">
    <name type="scientific">Hypothenemus hampei</name>
    <name type="common">Coffee berry borer</name>
    <dbReference type="NCBI Taxonomy" id="57062"/>
    <lineage>
        <taxon>Eukaryota</taxon>
        <taxon>Metazoa</taxon>
        <taxon>Ecdysozoa</taxon>
        <taxon>Arthropoda</taxon>
        <taxon>Hexapoda</taxon>
        <taxon>Insecta</taxon>
        <taxon>Pterygota</taxon>
        <taxon>Neoptera</taxon>
        <taxon>Endopterygota</taxon>
        <taxon>Coleoptera</taxon>
        <taxon>Polyphaga</taxon>
        <taxon>Cucujiformia</taxon>
        <taxon>Curculionidae</taxon>
        <taxon>Scolytinae</taxon>
        <taxon>Hypothenemus</taxon>
    </lineage>
</organism>
<keyword evidence="8" id="KW-1185">Reference proteome</keyword>
<accession>A0ABD1ED87</accession>
<evidence type="ECO:0000256" key="2">
    <source>
        <dbReference type="ARBA" id="ARBA00012255"/>
    </source>
</evidence>
<gene>
    <name evidence="7" type="ORF">ABEB36_011755</name>
</gene>
<feature type="region of interest" description="Disordered" evidence="4">
    <location>
        <begin position="504"/>
        <end position="526"/>
    </location>
</feature>
<feature type="compositionally biased region" description="Basic and acidic residues" evidence="4">
    <location>
        <begin position="477"/>
        <end position="486"/>
    </location>
</feature>
<dbReference type="Proteomes" id="UP001566132">
    <property type="component" value="Unassembled WGS sequence"/>
</dbReference>
<keyword evidence="3" id="KW-0378">Hydrolase</keyword>
<protein>
    <recommendedName>
        <fullName evidence="2">poly(ADP-ribose) glycohydrolase</fullName>
        <ecNumber evidence="2">3.2.1.143</ecNumber>
    </recommendedName>
</protein>
<proteinExistence type="inferred from homology"/>
<comment type="similarity">
    <text evidence="1">Belongs to the poly(ADP-ribose) glycohydrolase family.</text>
</comment>
<evidence type="ECO:0000256" key="1">
    <source>
        <dbReference type="ARBA" id="ARBA00009545"/>
    </source>
</evidence>
<comment type="caution">
    <text evidence="7">The sequence shown here is derived from an EMBL/GenBank/DDBJ whole genome shotgun (WGS) entry which is preliminary data.</text>
</comment>
<evidence type="ECO:0000256" key="4">
    <source>
        <dbReference type="SAM" id="MobiDB-lite"/>
    </source>
</evidence>
<dbReference type="PANTHER" id="PTHR12837">
    <property type="entry name" value="POLY ADP-RIBOSE GLYCOHYDROLASE"/>
    <property type="match status" value="1"/>
</dbReference>
<dbReference type="InterPro" id="IPR048362">
    <property type="entry name" value="PARG_helical"/>
</dbReference>
<feature type="region of interest" description="Disordered" evidence="4">
    <location>
        <begin position="447"/>
        <end position="486"/>
    </location>
</feature>
<dbReference type="EC" id="3.2.1.143" evidence="2"/>
<dbReference type="GO" id="GO:0004649">
    <property type="term" value="F:poly(ADP-ribose) glycohydrolase activity"/>
    <property type="evidence" value="ECO:0007669"/>
    <property type="project" value="UniProtKB-EC"/>
</dbReference>
<dbReference type="EMBL" id="JBDJPC010000009">
    <property type="protein sequence ID" value="KAL1491111.1"/>
    <property type="molecule type" value="Genomic_DNA"/>
</dbReference>
<feature type="domain" description="PARG helical" evidence="6">
    <location>
        <begin position="71"/>
        <end position="176"/>
    </location>
</feature>
<dbReference type="PANTHER" id="PTHR12837:SF14">
    <property type="entry name" value="POLY(ADP-RIBOSE) GLYCOHYDROLASE"/>
    <property type="match status" value="1"/>
</dbReference>
<dbReference type="Pfam" id="PF05028">
    <property type="entry name" value="PARG_cat_C"/>
    <property type="match status" value="2"/>
</dbReference>
<dbReference type="AlphaFoldDB" id="A0ABD1ED87"/>
<dbReference type="InterPro" id="IPR046372">
    <property type="entry name" value="PARG_cat_C"/>
</dbReference>